<dbReference type="PANTHER" id="PTHR11022">
    <property type="entry name" value="PEPTIDOGLYCAN RECOGNITION PROTEIN"/>
    <property type="match status" value="1"/>
</dbReference>
<feature type="region of interest" description="Disordered" evidence="2">
    <location>
        <begin position="35"/>
        <end position="78"/>
    </location>
</feature>
<dbReference type="Gene3D" id="3.40.80.10">
    <property type="entry name" value="Peptidoglycan recognition protein-like"/>
    <property type="match status" value="1"/>
</dbReference>
<dbReference type="GO" id="GO:0008745">
    <property type="term" value="F:N-acetylmuramoyl-L-alanine amidase activity"/>
    <property type="evidence" value="ECO:0007669"/>
    <property type="project" value="InterPro"/>
</dbReference>
<feature type="compositionally biased region" description="Gly residues" evidence="2">
    <location>
        <begin position="165"/>
        <end position="191"/>
    </location>
</feature>
<name>A0A2M8LUJ2_9ACTN</name>
<keyword evidence="6" id="KW-1185">Reference proteome</keyword>
<dbReference type="CDD" id="cd06583">
    <property type="entry name" value="PGRP"/>
    <property type="match status" value="1"/>
</dbReference>
<evidence type="ECO:0000313" key="5">
    <source>
        <dbReference type="EMBL" id="PJE95625.1"/>
    </source>
</evidence>
<reference evidence="5 6" key="1">
    <citation type="submission" date="2017-11" db="EMBL/GenBank/DDBJ databases">
        <title>Streptomyces carmine sp. nov., a novel actinomycete isolated from Sophora alopecuroides in Xinjiang, China.</title>
        <authorList>
            <person name="Wang Y."/>
            <person name="Luo X."/>
            <person name="Wan C."/>
            <person name="Zhang L."/>
        </authorList>
    </citation>
    <scope>NUCLEOTIDE SEQUENCE [LARGE SCALE GENOMIC DNA]</scope>
    <source>
        <strain evidence="5 6">TRM SA0054</strain>
    </source>
</reference>
<organism evidence="5 6">
    <name type="scientific">Streptomyces carminius</name>
    <dbReference type="NCBI Taxonomy" id="2665496"/>
    <lineage>
        <taxon>Bacteria</taxon>
        <taxon>Bacillati</taxon>
        <taxon>Actinomycetota</taxon>
        <taxon>Actinomycetes</taxon>
        <taxon>Kitasatosporales</taxon>
        <taxon>Streptomycetaceae</taxon>
        <taxon>Streptomyces</taxon>
    </lineage>
</organism>
<feature type="region of interest" description="Disordered" evidence="2">
    <location>
        <begin position="90"/>
        <end position="226"/>
    </location>
</feature>
<feature type="signal peptide" evidence="3">
    <location>
        <begin position="1"/>
        <end position="25"/>
    </location>
</feature>
<dbReference type="SMART" id="SM00701">
    <property type="entry name" value="PGRP"/>
    <property type="match status" value="1"/>
</dbReference>
<dbReference type="GO" id="GO:0008270">
    <property type="term" value="F:zinc ion binding"/>
    <property type="evidence" value="ECO:0007669"/>
    <property type="project" value="InterPro"/>
</dbReference>
<evidence type="ECO:0000259" key="4">
    <source>
        <dbReference type="SMART" id="SM00701"/>
    </source>
</evidence>
<feature type="compositionally biased region" description="Basic and acidic residues" evidence="2">
    <location>
        <begin position="261"/>
        <end position="277"/>
    </location>
</feature>
<dbReference type="PANTHER" id="PTHR11022:SF41">
    <property type="entry name" value="PEPTIDOGLYCAN-RECOGNITION PROTEIN LC-RELATED"/>
    <property type="match status" value="1"/>
</dbReference>
<comment type="similarity">
    <text evidence="1">Belongs to the N-acetylmuramoyl-L-alanine amidase 2 family.</text>
</comment>
<dbReference type="RefSeq" id="WP_100203636.1">
    <property type="nucleotide sequence ID" value="NZ_PGGW01000063.1"/>
</dbReference>
<feature type="compositionally biased region" description="Polar residues" evidence="2">
    <location>
        <begin position="43"/>
        <end position="52"/>
    </location>
</feature>
<comment type="caution">
    <text evidence="5">The sequence shown here is derived from an EMBL/GenBank/DDBJ whole genome shotgun (WGS) entry which is preliminary data.</text>
</comment>
<proteinExistence type="inferred from homology"/>
<feature type="region of interest" description="Disordered" evidence="2">
    <location>
        <begin position="242"/>
        <end position="288"/>
    </location>
</feature>
<gene>
    <name evidence="5" type="ORF">CUT44_21890</name>
</gene>
<evidence type="ECO:0000313" key="6">
    <source>
        <dbReference type="Proteomes" id="UP000230407"/>
    </source>
</evidence>
<feature type="compositionally biased region" description="Basic and acidic residues" evidence="2">
    <location>
        <begin position="117"/>
        <end position="129"/>
    </location>
</feature>
<keyword evidence="3" id="KW-0732">Signal</keyword>
<dbReference type="GO" id="GO:0009253">
    <property type="term" value="P:peptidoglycan catabolic process"/>
    <property type="evidence" value="ECO:0007669"/>
    <property type="project" value="InterPro"/>
</dbReference>
<evidence type="ECO:0000256" key="3">
    <source>
        <dbReference type="SAM" id="SignalP"/>
    </source>
</evidence>
<protein>
    <submittedName>
        <fullName evidence="5">N-acetylmuramoyl-L-alanine amidase</fullName>
    </submittedName>
</protein>
<dbReference type="InterPro" id="IPR002502">
    <property type="entry name" value="Amidase_domain"/>
</dbReference>
<dbReference type="InterPro" id="IPR006619">
    <property type="entry name" value="PGRP_domain_met/bac"/>
</dbReference>
<evidence type="ECO:0000256" key="2">
    <source>
        <dbReference type="SAM" id="MobiDB-lite"/>
    </source>
</evidence>
<feature type="chain" id="PRO_5038486021" evidence="3">
    <location>
        <begin position="26"/>
        <end position="481"/>
    </location>
</feature>
<dbReference type="SUPFAM" id="SSF55846">
    <property type="entry name" value="N-acetylmuramoyl-L-alanine amidase-like"/>
    <property type="match status" value="1"/>
</dbReference>
<feature type="domain" description="Peptidoglycan recognition protein family" evidence="4">
    <location>
        <begin position="288"/>
        <end position="435"/>
    </location>
</feature>
<dbReference type="InterPro" id="IPR036505">
    <property type="entry name" value="Amidase/PGRP_sf"/>
</dbReference>
<dbReference type="InterPro" id="IPR015510">
    <property type="entry name" value="PGRP"/>
</dbReference>
<dbReference type="EMBL" id="PGGW01000063">
    <property type="protein sequence ID" value="PJE95625.1"/>
    <property type="molecule type" value="Genomic_DNA"/>
</dbReference>
<evidence type="ECO:0000256" key="1">
    <source>
        <dbReference type="ARBA" id="ARBA00007553"/>
    </source>
</evidence>
<accession>A0A2M8LUJ2</accession>
<dbReference type="Proteomes" id="UP000230407">
    <property type="component" value="Unassembled WGS sequence"/>
</dbReference>
<dbReference type="AlphaFoldDB" id="A0A2M8LUJ2"/>
<dbReference type="Pfam" id="PF01510">
    <property type="entry name" value="Amidase_2"/>
    <property type="match status" value="1"/>
</dbReference>
<sequence>MRAFIASSIAVACAAAAVLPLSAAAADSGSTAPASAAVHETTSRLPGSTQTLPLVPLESSGGDTGAGQSGDPVPLGLPARDIEPFALLGAVWDDPDEEPRGRIQVRTRAAGTGDWSPWRELESHADRPDPGSAEGGDTAPRGATAPLWVGDSDGVQARFLPGPGPDGDPGGGPEGGPGDDPGAGPDGGQPLPGGLRLDLVHPGDDPPPGGDSSGALTPQDRASSAANAGLAPLGALEIPAQEEETPGGEQLRGGTPAERGTGGRDRGPGVVRAEKPYARAQAPIGPRPGIVTRRGWGADERLRGSFLYTSTVKAAFVHHTAMSNSYTCGQSGSVIRAIYRYHVLSNGWRDVGYNFFVDKCGKIFEGRAGGVARPVKGAHTLGLNDNTTGIAVLGSYGAARPTRAAVEGVAKLLGWKLGLHGVNPRGTAVLTSAGGKYPKGTKVRFRTVSGHRDGSYTTCPGDRLYRELPGIRTLAARLQGR</sequence>